<comment type="subcellular location">
    <subcellularLocation>
        <location evidence="1">Membrane</location>
        <topology evidence="1">Multi-pass membrane protein</topology>
    </subcellularLocation>
</comment>
<dbReference type="Proteomes" id="UP000326903">
    <property type="component" value="Unassembled WGS sequence"/>
</dbReference>
<dbReference type="InterPro" id="IPR050382">
    <property type="entry name" value="MFS_Na/Anion_cotransporter"/>
</dbReference>
<dbReference type="RefSeq" id="WP_150412611.1">
    <property type="nucleotide sequence ID" value="NZ_VYQF01000001.1"/>
</dbReference>
<feature type="transmembrane region" description="Helical" evidence="5">
    <location>
        <begin position="340"/>
        <end position="365"/>
    </location>
</feature>
<protein>
    <submittedName>
        <fullName evidence="7">MFS transporter</fullName>
    </submittedName>
</protein>
<dbReference type="PANTHER" id="PTHR11662:SF285">
    <property type="entry name" value="HEXURONATE TRANSPORTER"/>
    <property type="match status" value="1"/>
</dbReference>
<dbReference type="AlphaFoldDB" id="A0A5J5IM40"/>
<comment type="caution">
    <text evidence="7">The sequence shown here is derived from an EMBL/GenBank/DDBJ whole genome shotgun (WGS) entry which is preliminary data.</text>
</comment>
<keyword evidence="4 5" id="KW-0472">Membrane</keyword>
<dbReference type="InterPro" id="IPR020846">
    <property type="entry name" value="MFS_dom"/>
</dbReference>
<name>A0A5J5IM40_9BACT</name>
<evidence type="ECO:0000313" key="7">
    <source>
        <dbReference type="EMBL" id="KAA9040552.1"/>
    </source>
</evidence>
<evidence type="ECO:0000256" key="3">
    <source>
        <dbReference type="ARBA" id="ARBA00022989"/>
    </source>
</evidence>
<feature type="transmembrane region" description="Helical" evidence="5">
    <location>
        <begin position="49"/>
        <end position="65"/>
    </location>
</feature>
<reference evidence="7 8" key="1">
    <citation type="submission" date="2019-09" db="EMBL/GenBank/DDBJ databases">
        <title>Draft genome sequence of Ginsengibacter sp. BR5-29.</title>
        <authorList>
            <person name="Im W.-T."/>
        </authorList>
    </citation>
    <scope>NUCLEOTIDE SEQUENCE [LARGE SCALE GENOMIC DNA]</scope>
    <source>
        <strain evidence="7 8">BR5-29</strain>
    </source>
</reference>
<proteinExistence type="predicted"/>
<dbReference type="GO" id="GO:0016020">
    <property type="term" value="C:membrane"/>
    <property type="evidence" value="ECO:0007669"/>
    <property type="project" value="UniProtKB-SubCell"/>
</dbReference>
<feature type="transmembrane region" description="Helical" evidence="5">
    <location>
        <begin position="135"/>
        <end position="157"/>
    </location>
</feature>
<evidence type="ECO:0000256" key="1">
    <source>
        <dbReference type="ARBA" id="ARBA00004141"/>
    </source>
</evidence>
<gene>
    <name evidence="7" type="ORF">FW778_00460</name>
</gene>
<dbReference type="GO" id="GO:0015134">
    <property type="term" value="F:hexuronate transmembrane transporter activity"/>
    <property type="evidence" value="ECO:0007669"/>
    <property type="project" value="TreeGrafter"/>
</dbReference>
<evidence type="ECO:0000256" key="5">
    <source>
        <dbReference type="SAM" id="Phobius"/>
    </source>
</evidence>
<feature type="transmembrane region" description="Helical" evidence="5">
    <location>
        <begin position="241"/>
        <end position="263"/>
    </location>
</feature>
<evidence type="ECO:0000256" key="4">
    <source>
        <dbReference type="ARBA" id="ARBA00023136"/>
    </source>
</evidence>
<feature type="transmembrane region" description="Helical" evidence="5">
    <location>
        <begin position="103"/>
        <end position="123"/>
    </location>
</feature>
<evidence type="ECO:0000313" key="8">
    <source>
        <dbReference type="Proteomes" id="UP000326903"/>
    </source>
</evidence>
<dbReference type="SUPFAM" id="SSF103473">
    <property type="entry name" value="MFS general substrate transporter"/>
    <property type="match status" value="1"/>
</dbReference>
<dbReference type="InterPro" id="IPR036259">
    <property type="entry name" value="MFS_trans_sf"/>
</dbReference>
<keyword evidence="8" id="KW-1185">Reference proteome</keyword>
<dbReference type="PANTHER" id="PTHR11662">
    <property type="entry name" value="SOLUTE CARRIER FAMILY 17"/>
    <property type="match status" value="1"/>
</dbReference>
<feature type="transmembrane region" description="Helical" evidence="5">
    <location>
        <begin position="283"/>
        <end position="304"/>
    </location>
</feature>
<keyword evidence="3 5" id="KW-1133">Transmembrane helix</keyword>
<sequence length="460" mass="50574">MKIKNLRWWIVVLLFFAAVLNYIDRQTLSSLAPTIQKDLNMNEQDYANVVNIFLIAYTIAYLLSGRISDKIGTRKGMFVFVAWWSIANTLTAAASSIASLSVYRFALGLGEAGIWPAASKAVSEWFPKKERAFAIGLYTMGATIGATIAPYIVIPLATYNYASTLPAIANWLGQGTGWRLAFILTGMAGLVWLIPWIMVYRQPKKSKLITEAELQLINDDAASDDPADSAKENTWSWKQVFLFRGTWLLLIGRLVTDPVWYFYQFWFPKYLSSDRHLSQEELKITWVIYAAAGVGSLLGGWLSGRLVKKGVAPVKSRLWVMLGCACIMPLSPLISQVTGLNFAMTITICAVMASLAWLINISSLVLDVVPKHSLGTVFSIVAAGSTIGGILMNTIVAAMVSGTSSKATGFLDKGLHALLSPVLDAVQGQGYSWWFIVMAFLHPVGWLILKFGGMQKLSKS</sequence>
<feature type="transmembrane region" description="Helical" evidence="5">
    <location>
        <begin position="177"/>
        <end position="199"/>
    </location>
</feature>
<feature type="transmembrane region" description="Helical" evidence="5">
    <location>
        <begin position="377"/>
        <end position="400"/>
    </location>
</feature>
<dbReference type="InterPro" id="IPR011701">
    <property type="entry name" value="MFS"/>
</dbReference>
<dbReference type="CDD" id="cd17319">
    <property type="entry name" value="MFS_ExuT_GudP_like"/>
    <property type="match status" value="1"/>
</dbReference>
<keyword evidence="2 5" id="KW-0812">Transmembrane</keyword>
<dbReference type="Pfam" id="PF07690">
    <property type="entry name" value="MFS_1"/>
    <property type="match status" value="1"/>
</dbReference>
<organism evidence="7 8">
    <name type="scientific">Ginsengibacter hankyongi</name>
    <dbReference type="NCBI Taxonomy" id="2607284"/>
    <lineage>
        <taxon>Bacteria</taxon>
        <taxon>Pseudomonadati</taxon>
        <taxon>Bacteroidota</taxon>
        <taxon>Chitinophagia</taxon>
        <taxon>Chitinophagales</taxon>
        <taxon>Chitinophagaceae</taxon>
        <taxon>Ginsengibacter</taxon>
    </lineage>
</organism>
<dbReference type="EMBL" id="VYQF01000001">
    <property type="protein sequence ID" value="KAA9040552.1"/>
    <property type="molecule type" value="Genomic_DNA"/>
</dbReference>
<feature type="transmembrane region" description="Helical" evidence="5">
    <location>
        <begin position="431"/>
        <end position="449"/>
    </location>
</feature>
<evidence type="ECO:0000259" key="6">
    <source>
        <dbReference type="PROSITE" id="PS50850"/>
    </source>
</evidence>
<accession>A0A5J5IM40</accession>
<feature type="transmembrane region" description="Helical" evidence="5">
    <location>
        <begin position="77"/>
        <end position="97"/>
    </location>
</feature>
<evidence type="ECO:0000256" key="2">
    <source>
        <dbReference type="ARBA" id="ARBA00022692"/>
    </source>
</evidence>
<dbReference type="Gene3D" id="1.20.1250.20">
    <property type="entry name" value="MFS general substrate transporter like domains"/>
    <property type="match status" value="2"/>
</dbReference>
<dbReference type="PROSITE" id="PS50850">
    <property type="entry name" value="MFS"/>
    <property type="match status" value="1"/>
</dbReference>
<feature type="domain" description="Major facilitator superfamily (MFS) profile" evidence="6">
    <location>
        <begin position="10"/>
        <end position="457"/>
    </location>
</feature>
<feature type="transmembrane region" description="Helical" evidence="5">
    <location>
        <begin position="316"/>
        <end position="334"/>
    </location>
</feature>